<keyword evidence="2" id="KW-0732">Signal</keyword>
<evidence type="ECO:0000313" key="4">
    <source>
        <dbReference type="Proteomes" id="UP000011863"/>
    </source>
</evidence>
<evidence type="ECO:0000313" key="3">
    <source>
        <dbReference type="EMBL" id="BAN00984.1"/>
    </source>
</evidence>
<name>A0A6C7DWS7_ILUCY</name>
<sequence>MKPFNARRSHRVRNAVIVATLALTAAACGSDDDGDVLSGGGGATSATSSTTTEVEESTDTVDASTTTTIGGGAATTDPTTTTSTTTTTTTTSTTTTTTTTTTVPPAPGECLIGTWSLRSQEFLDEIAAAIPPEMTGGAAVDWKYVSGEYLITMNADGTSRGQRLAWTHRLSTPQGALVTTIDSDDPGTYTVDGNAITVLDSASEATVKLQIEIGGVLQDLPIGGTQTVGTDAISGSGTFECAGDVLSITVTDLPDAPPGGITVTLDRAAG</sequence>
<organism evidence="3 4">
    <name type="scientific">Ilumatobacter coccineus (strain NBRC 103263 / KCTC 29153 / YM16-304)</name>
    <dbReference type="NCBI Taxonomy" id="1313172"/>
    <lineage>
        <taxon>Bacteria</taxon>
        <taxon>Bacillati</taxon>
        <taxon>Actinomycetota</taxon>
        <taxon>Acidimicrobiia</taxon>
        <taxon>Acidimicrobiales</taxon>
        <taxon>Ilumatobacteraceae</taxon>
        <taxon>Ilumatobacter</taxon>
    </lineage>
</organism>
<proteinExistence type="predicted"/>
<evidence type="ECO:0000256" key="1">
    <source>
        <dbReference type="SAM" id="MobiDB-lite"/>
    </source>
</evidence>
<keyword evidence="4" id="KW-1185">Reference proteome</keyword>
<feature type="region of interest" description="Disordered" evidence="1">
    <location>
        <begin position="39"/>
        <end position="108"/>
    </location>
</feature>
<dbReference type="Proteomes" id="UP000011863">
    <property type="component" value="Chromosome"/>
</dbReference>
<dbReference type="KEGG" id="aym:YM304_06700"/>
<reference evidence="3 4" key="1">
    <citation type="journal article" date="2013" name="Int. J. Syst. Evol. Microbiol.">
        <title>Ilumatobacter nonamiense sp. nov. and Ilumatobacter coccineum sp. nov., isolated from seashore sand.</title>
        <authorList>
            <person name="Matsumoto A."/>
            <person name="Kasai H."/>
            <person name="Matsuo Y."/>
            <person name="Shizuri Y."/>
            <person name="Ichikawa N."/>
            <person name="Fujita N."/>
            <person name="Omura S."/>
            <person name="Takahashi Y."/>
        </authorList>
    </citation>
    <scope>NUCLEOTIDE SEQUENCE [LARGE SCALE GENOMIC DNA]</scope>
    <source>
        <strain evidence="4">NBRC 103263 / KCTC 29153 / YM16-304</strain>
    </source>
</reference>
<accession>A0A6C7DWS7</accession>
<gene>
    <name evidence="3" type="ORF">YM304_06700</name>
</gene>
<feature type="chain" id="PRO_5025424825" description="Lipocalin-like domain-containing protein" evidence="2">
    <location>
        <begin position="28"/>
        <end position="270"/>
    </location>
</feature>
<feature type="compositionally biased region" description="Low complexity" evidence="1">
    <location>
        <begin position="60"/>
        <end position="102"/>
    </location>
</feature>
<evidence type="ECO:0008006" key="5">
    <source>
        <dbReference type="Google" id="ProtNLM"/>
    </source>
</evidence>
<dbReference type="RefSeq" id="WP_015440232.1">
    <property type="nucleotide sequence ID" value="NC_020520.1"/>
</dbReference>
<protein>
    <recommendedName>
        <fullName evidence="5">Lipocalin-like domain-containing protein</fullName>
    </recommendedName>
</protein>
<evidence type="ECO:0000256" key="2">
    <source>
        <dbReference type="SAM" id="SignalP"/>
    </source>
</evidence>
<dbReference type="EMBL" id="AP012057">
    <property type="protein sequence ID" value="BAN00984.1"/>
    <property type="molecule type" value="Genomic_DNA"/>
</dbReference>
<feature type="signal peptide" evidence="2">
    <location>
        <begin position="1"/>
        <end position="27"/>
    </location>
</feature>
<dbReference type="AlphaFoldDB" id="A0A6C7DWS7"/>
<dbReference type="OrthoDB" id="2101383at201174"/>